<dbReference type="RefSeq" id="WP_230509110.1">
    <property type="nucleotide sequence ID" value="NZ_JAJITD010000004.1"/>
</dbReference>
<name>A0ABS8JSZ6_9BURK</name>
<evidence type="ECO:0000313" key="4">
    <source>
        <dbReference type="Proteomes" id="UP001431019"/>
    </source>
</evidence>
<keyword evidence="1" id="KW-0732">Signal</keyword>
<dbReference type="PROSITE" id="PS50914">
    <property type="entry name" value="BON"/>
    <property type="match status" value="1"/>
</dbReference>
<dbReference type="PANTHER" id="PTHR34606">
    <property type="entry name" value="BON DOMAIN-CONTAINING PROTEIN"/>
    <property type="match status" value="1"/>
</dbReference>
<evidence type="ECO:0000259" key="2">
    <source>
        <dbReference type="PROSITE" id="PS50914"/>
    </source>
</evidence>
<gene>
    <name evidence="3" type="ORF">LJ656_09760</name>
</gene>
<organism evidence="3 4">
    <name type="scientific">Paraburkholderia sejongensis</name>
    <dbReference type="NCBI Taxonomy" id="2886946"/>
    <lineage>
        <taxon>Bacteria</taxon>
        <taxon>Pseudomonadati</taxon>
        <taxon>Pseudomonadota</taxon>
        <taxon>Betaproteobacteria</taxon>
        <taxon>Burkholderiales</taxon>
        <taxon>Burkholderiaceae</taxon>
        <taxon>Paraburkholderia</taxon>
    </lineage>
</organism>
<accession>A0ABS8JSZ6</accession>
<protein>
    <submittedName>
        <fullName evidence="3">BON domain-containing protein</fullName>
    </submittedName>
</protein>
<dbReference type="Pfam" id="PF04972">
    <property type="entry name" value="BON"/>
    <property type="match status" value="1"/>
</dbReference>
<dbReference type="InterPro" id="IPR007055">
    <property type="entry name" value="BON_dom"/>
</dbReference>
<dbReference type="Gene3D" id="3.30.1340.30">
    <property type="match status" value="1"/>
</dbReference>
<keyword evidence="4" id="KW-1185">Reference proteome</keyword>
<feature type="signal peptide" evidence="1">
    <location>
        <begin position="1"/>
        <end position="24"/>
    </location>
</feature>
<feature type="domain" description="BON" evidence="2">
    <location>
        <begin position="50"/>
        <end position="118"/>
    </location>
</feature>
<dbReference type="EMBL" id="JAJITD010000004">
    <property type="protein sequence ID" value="MCC8392874.1"/>
    <property type="molecule type" value="Genomic_DNA"/>
</dbReference>
<dbReference type="PANTHER" id="PTHR34606:SF15">
    <property type="entry name" value="BON DOMAIN-CONTAINING PROTEIN"/>
    <property type="match status" value="1"/>
</dbReference>
<evidence type="ECO:0000256" key="1">
    <source>
        <dbReference type="SAM" id="SignalP"/>
    </source>
</evidence>
<reference evidence="3 4" key="1">
    <citation type="submission" date="2021-11" db="EMBL/GenBank/DDBJ databases">
        <authorList>
            <person name="Oh E.-T."/>
            <person name="Kim S.-B."/>
        </authorList>
    </citation>
    <scope>NUCLEOTIDE SEQUENCE [LARGE SCALE GENOMIC DNA]</scope>
    <source>
        <strain evidence="3 4">MMS20-SJTR3</strain>
    </source>
</reference>
<comment type="caution">
    <text evidence="3">The sequence shown here is derived from an EMBL/GenBank/DDBJ whole genome shotgun (WGS) entry which is preliminary data.</text>
</comment>
<evidence type="ECO:0000313" key="3">
    <source>
        <dbReference type="EMBL" id="MCC8392874.1"/>
    </source>
</evidence>
<proteinExistence type="predicted"/>
<sequence>MKSDRAARYIGGALIALMAFGAYAQGGSELASTPAASAAPGESKGARRAANRLLQNKVRRALAHEKGLNASGIAVRARDGAVALQGWVPEQSQLQLALRTAQGVPGVVSVSNQLTIRPVGQ</sequence>
<feature type="chain" id="PRO_5045407439" evidence="1">
    <location>
        <begin position="25"/>
        <end position="121"/>
    </location>
</feature>
<dbReference type="InterPro" id="IPR051686">
    <property type="entry name" value="Lipoprotein_DolP"/>
</dbReference>
<dbReference type="Proteomes" id="UP001431019">
    <property type="component" value="Unassembled WGS sequence"/>
</dbReference>